<feature type="transmembrane region" description="Helical" evidence="1">
    <location>
        <begin position="138"/>
        <end position="168"/>
    </location>
</feature>
<evidence type="ECO:0000313" key="2">
    <source>
        <dbReference type="EMBL" id="PFH04264.1"/>
    </source>
</evidence>
<organism evidence="2 3">
    <name type="scientific">Acetivibrio thermocellus AD2</name>
    <dbReference type="NCBI Taxonomy" id="1138384"/>
    <lineage>
        <taxon>Bacteria</taxon>
        <taxon>Bacillati</taxon>
        <taxon>Bacillota</taxon>
        <taxon>Clostridia</taxon>
        <taxon>Eubacteriales</taxon>
        <taxon>Oscillospiraceae</taxon>
        <taxon>Acetivibrio</taxon>
    </lineage>
</organism>
<dbReference type="AlphaFoldDB" id="A0AB36TK37"/>
<feature type="transmembrane region" description="Helical" evidence="1">
    <location>
        <begin position="79"/>
        <end position="105"/>
    </location>
</feature>
<reference evidence="2 3" key="1">
    <citation type="submission" date="2017-09" db="EMBL/GenBank/DDBJ databases">
        <title>Evaluation of Pacific Biosciences Sequencing Technology to Finishing C. thermocellum Genome Sequences.</title>
        <authorList>
            <person name="Brown S."/>
        </authorList>
    </citation>
    <scope>NUCLEOTIDE SEQUENCE [LARGE SCALE GENOMIC DNA]</scope>
    <source>
        <strain evidence="2 3">AD2</strain>
    </source>
</reference>
<name>A0AB36TK37_ACETH</name>
<keyword evidence="1" id="KW-0812">Transmembrane</keyword>
<keyword evidence="1" id="KW-0472">Membrane</keyword>
<comment type="caution">
    <text evidence="2">The sequence shown here is derived from an EMBL/GenBank/DDBJ whole genome shotgun (WGS) entry which is preliminary data.</text>
</comment>
<feature type="transmembrane region" description="Helical" evidence="1">
    <location>
        <begin position="112"/>
        <end position="132"/>
    </location>
</feature>
<proteinExistence type="predicted"/>
<evidence type="ECO:0000256" key="1">
    <source>
        <dbReference type="SAM" id="Phobius"/>
    </source>
</evidence>
<dbReference type="Proteomes" id="UP000223596">
    <property type="component" value="Unassembled WGS sequence"/>
</dbReference>
<gene>
    <name evidence="2" type="ORF">M972_113093</name>
</gene>
<sequence>MGKKNYILSKAIVSFCGSFLIIFIPFLLNMLLNHITYLENENTYRGIRFSHIYCSSFINDAPVNNSKMFLYPLYIKCQILYNIIYTFMISIFSGILGLFAFACSLKIKKHKVFIFVPVYALFMLTKLAGSSFSYYGELLYFVMIQAINGINVGMFFLLCLALVVYSLISLKLECGREDL</sequence>
<keyword evidence="1" id="KW-1133">Transmembrane helix</keyword>
<protein>
    <recommendedName>
        <fullName evidence="4">ABC-2 family transporter protein</fullName>
    </recommendedName>
</protein>
<evidence type="ECO:0000313" key="3">
    <source>
        <dbReference type="Proteomes" id="UP000223596"/>
    </source>
</evidence>
<feature type="transmembrane region" description="Helical" evidence="1">
    <location>
        <begin position="12"/>
        <end position="32"/>
    </location>
</feature>
<evidence type="ECO:0008006" key="4">
    <source>
        <dbReference type="Google" id="ProtNLM"/>
    </source>
</evidence>
<dbReference type="EMBL" id="PDBW01000001">
    <property type="protein sequence ID" value="PFH04264.1"/>
    <property type="molecule type" value="Genomic_DNA"/>
</dbReference>
<accession>A0AB36TK37</accession>